<protein>
    <recommendedName>
        <fullName evidence="17">RING-type E3 ubiquitin transferase (cysteine targeting)</fullName>
        <ecNumber evidence="17">2.3.2.36</ecNumber>
    </recommendedName>
    <alternativeName>
        <fullName evidence="15">Peroxin-2</fullName>
    </alternativeName>
</protein>
<evidence type="ECO:0000313" key="20">
    <source>
        <dbReference type="EMBL" id="WFD41780.1"/>
    </source>
</evidence>
<accession>A0AAF0F6K8</accession>
<keyword evidence="6" id="KW-0812">Transmembrane</keyword>
<keyword evidence="12" id="KW-1133">Transmembrane helix</keyword>
<gene>
    <name evidence="20" type="primary">PEX2</name>
    <name evidence="20" type="ORF">MPSI1_000416</name>
</gene>
<evidence type="ECO:0000256" key="9">
    <source>
        <dbReference type="ARBA" id="ARBA00022786"/>
    </source>
</evidence>
<evidence type="ECO:0000256" key="2">
    <source>
        <dbReference type="ARBA" id="ARBA00004906"/>
    </source>
</evidence>
<reference evidence="20" key="1">
    <citation type="submission" date="2023-02" db="EMBL/GenBank/DDBJ databases">
        <title>Mating type loci evolution in Malassezia.</title>
        <authorList>
            <person name="Coelho M.A."/>
        </authorList>
    </citation>
    <scope>NUCLEOTIDE SEQUENCE</scope>
    <source>
        <strain evidence="20">CBS 14136</strain>
    </source>
</reference>
<dbReference type="PANTHER" id="PTHR48178">
    <property type="entry name" value="PEROXISOME BIOGENESIS FACTOR 2"/>
    <property type="match status" value="1"/>
</dbReference>
<evidence type="ECO:0000256" key="15">
    <source>
        <dbReference type="ARBA" id="ARBA00032511"/>
    </source>
</evidence>
<dbReference type="EC" id="2.3.2.36" evidence="17"/>
<proteinExistence type="inferred from homology"/>
<feature type="domain" description="Pex N-terminal" evidence="19">
    <location>
        <begin position="49"/>
        <end position="245"/>
    </location>
</feature>
<sequence>MSQSRRPFYAEAYAHALPQVEGIRRRIPSFSSPMLHVQRVGQLDADLLDEELTDLLAEPVKAALRNVSSTVGTRHISEIYLLLRLLLYKFSIMDRGASYGAMLQNLKYRNEWAHTSSLQSTARDAPLRPFQLTLYPILRILLPYAYNKGKAYMSDNRFADAPGDSPEFLIWSLAEESLKLYNIAALINFAVFLWNGKYRTIVDRILGMRLIYANRSLNRSVSFEFLNRQLVWNAFTQLLRRLARLPKNPALLAALYGVLPEGISKRINLHEDNDGRVRLGRALAKKRLGPYYYLPEECCALCFQRLERAAGVDVDVRREPEAIPAPAPTVSIPTVNPLHPSKGLVARRRGREKHADGGQPESSAAAERAAARAAKVAELRAEHRKQVSSHSEFEKRPSLLAASPNGIRYLDALAITPYQTLPCVEKGHDCIYCYYCIAEQLLSDNMADELADNGGWECLRCGEYVWGAKRRDTDAEISMESLEKEL</sequence>
<evidence type="ECO:0000256" key="11">
    <source>
        <dbReference type="ARBA" id="ARBA00022927"/>
    </source>
</evidence>
<organism evidence="20 21">
    <name type="scientific">Malassezia psittaci</name>
    <dbReference type="NCBI Taxonomy" id="1821823"/>
    <lineage>
        <taxon>Eukaryota</taxon>
        <taxon>Fungi</taxon>
        <taxon>Dikarya</taxon>
        <taxon>Basidiomycota</taxon>
        <taxon>Ustilaginomycotina</taxon>
        <taxon>Malasseziomycetes</taxon>
        <taxon>Malasseziales</taxon>
        <taxon>Malasseziaceae</taxon>
        <taxon>Malassezia</taxon>
    </lineage>
</organism>
<dbReference type="InterPro" id="IPR006845">
    <property type="entry name" value="Pex_N"/>
</dbReference>
<keyword evidence="7" id="KW-0479">Metal-binding</keyword>
<evidence type="ECO:0000256" key="4">
    <source>
        <dbReference type="ARBA" id="ARBA00022448"/>
    </source>
</evidence>
<evidence type="ECO:0000256" key="16">
    <source>
        <dbReference type="ARBA" id="ARBA00034438"/>
    </source>
</evidence>
<comment type="pathway">
    <text evidence="2">Protein modification; protein ubiquitination.</text>
</comment>
<evidence type="ECO:0000256" key="8">
    <source>
        <dbReference type="ARBA" id="ARBA00022771"/>
    </source>
</evidence>
<evidence type="ECO:0000256" key="7">
    <source>
        <dbReference type="ARBA" id="ARBA00022723"/>
    </source>
</evidence>
<evidence type="ECO:0000256" key="5">
    <source>
        <dbReference type="ARBA" id="ARBA00022679"/>
    </source>
</evidence>
<dbReference type="Pfam" id="PF04757">
    <property type="entry name" value="Pex2_Pex12"/>
    <property type="match status" value="1"/>
</dbReference>
<evidence type="ECO:0000256" key="10">
    <source>
        <dbReference type="ARBA" id="ARBA00022833"/>
    </source>
</evidence>
<keyword evidence="11" id="KW-0653">Protein transport</keyword>
<evidence type="ECO:0000256" key="18">
    <source>
        <dbReference type="SAM" id="MobiDB-lite"/>
    </source>
</evidence>
<dbReference type="InterPro" id="IPR025654">
    <property type="entry name" value="PEX2/10"/>
</dbReference>
<comment type="subcellular location">
    <subcellularLocation>
        <location evidence="1">Peroxisome membrane</location>
        <topology evidence="1">Multi-pass membrane protein</topology>
    </subcellularLocation>
</comment>
<dbReference type="GO" id="GO:0016562">
    <property type="term" value="P:protein import into peroxisome matrix, receptor recycling"/>
    <property type="evidence" value="ECO:0007669"/>
    <property type="project" value="UniProtKB-ARBA"/>
</dbReference>
<evidence type="ECO:0000259" key="19">
    <source>
        <dbReference type="Pfam" id="PF04757"/>
    </source>
</evidence>
<name>A0AAF0F6K8_9BASI</name>
<dbReference type="GO" id="GO:0016567">
    <property type="term" value="P:protein ubiquitination"/>
    <property type="evidence" value="ECO:0007669"/>
    <property type="project" value="UniProtKB-ARBA"/>
</dbReference>
<comment type="similarity">
    <text evidence="3">Belongs to the pex2/pex10/pex12 family.</text>
</comment>
<evidence type="ECO:0000256" key="1">
    <source>
        <dbReference type="ARBA" id="ARBA00004585"/>
    </source>
</evidence>
<feature type="region of interest" description="Disordered" evidence="18">
    <location>
        <begin position="346"/>
        <end position="367"/>
    </location>
</feature>
<dbReference type="GO" id="GO:0008270">
    <property type="term" value="F:zinc ion binding"/>
    <property type="evidence" value="ECO:0007669"/>
    <property type="project" value="UniProtKB-KW"/>
</dbReference>
<evidence type="ECO:0000256" key="12">
    <source>
        <dbReference type="ARBA" id="ARBA00022989"/>
    </source>
</evidence>
<evidence type="ECO:0000256" key="13">
    <source>
        <dbReference type="ARBA" id="ARBA00023136"/>
    </source>
</evidence>
<dbReference type="AlphaFoldDB" id="A0AAF0F6K8"/>
<dbReference type="GO" id="GO:0005778">
    <property type="term" value="C:peroxisomal membrane"/>
    <property type="evidence" value="ECO:0007669"/>
    <property type="project" value="UniProtKB-SubCell"/>
</dbReference>
<keyword evidence="21" id="KW-1185">Reference proteome</keyword>
<keyword evidence="10" id="KW-0862">Zinc</keyword>
<keyword evidence="5" id="KW-0808">Transferase</keyword>
<evidence type="ECO:0000256" key="14">
    <source>
        <dbReference type="ARBA" id="ARBA00023140"/>
    </source>
</evidence>
<keyword evidence="14" id="KW-0576">Peroxisome</keyword>
<keyword evidence="9" id="KW-0833">Ubl conjugation pathway</keyword>
<evidence type="ECO:0000256" key="3">
    <source>
        <dbReference type="ARBA" id="ARBA00008704"/>
    </source>
</evidence>
<keyword evidence="4" id="KW-0813">Transport</keyword>
<keyword evidence="8" id="KW-0863">Zinc-finger</keyword>
<dbReference type="GO" id="GO:0061630">
    <property type="term" value="F:ubiquitin protein ligase activity"/>
    <property type="evidence" value="ECO:0007669"/>
    <property type="project" value="UniProtKB-EC"/>
</dbReference>
<evidence type="ECO:0000256" key="6">
    <source>
        <dbReference type="ARBA" id="ARBA00022692"/>
    </source>
</evidence>
<dbReference type="EMBL" id="CP118375">
    <property type="protein sequence ID" value="WFD41780.1"/>
    <property type="molecule type" value="Genomic_DNA"/>
</dbReference>
<keyword evidence="13" id="KW-0472">Membrane</keyword>
<dbReference type="PANTHER" id="PTHR48178:SF1">
    <property type="entry name" value="PEROXISOME BIOGENESIS FACTOR 2"/>
    <property type="match status" value="1"/>
</dbReference>
<dbReference type="Proteomes" id="UP001214628">
    <property type="component" value="Chromosome 1"/>
</dbReference>
<comment type="catalytic activity">
    <reaction evidence="16">
        <text>[E2 ubiquitin-conjugating enzyme]-S-ubiquitinyl-L-cysteine + [acceptor protein]-L-cysteine = [E2 ubiquitin-conjugating enzyme]-L-cysteine + [acceptor protein]-S-ubiquitinyl-L-cysteine.</text>
        <dbReference type="EC" id="2.3.2.36"/>
    </reaction>
</comment>
<evidence type="ECO:0000256" key="17">
    <source>
        <dbReference type="ARBA" id="ARBA00034523"/>
    </source>
</evidence>
<evidence type="ECO:0000313" key="21">
    <source>
        <dbReference type="Proteomes" id="UP001214628"/>
    </source>
</evidence>